<proteinExistence type="predicted"/>
<dbReference type="GO" id="GO:0016020">
    <property type="term" value="C:membrane"/>
    <property type="evidence" value="ECO:0007669"/>
    <property type="project" value="UniProtKB-SubCell"/>
</dbReference>
<feature type="transmembrane region" description="Helical" evidence="5">
    <location>
        <begin position="68"/>
        <end position="89"/>
    </location>
</feature>
<feature type="transmembrane region" description="Helical" evidence="5">
    <location>
        <begin position="37"/>
        <end position="56"/>
    </location>
</feature>
<feature type="non-terminal residue" evidence="7">
    <location>
        <position position="444"/>
    </location>
</feature>
<evidence type="ECO:0000256" key="1">
    <source>
        <dbReference type="ARBA" id="ARBA00004141"/>
    </source>
</evidence>
<feature type="transmembrane region" description="Helical" evidence="5">
    <location>
        <begin position="7"/>
        <end position="25"/>
    </location>
</feature>
<dbReference type="PROSITE" id="PS50850">
    <property type="entry name" value="MFS"/>
    <property type="match status" value="1"/>
</dbReference>
<dbReference type="CDD" id="cd17364">
    <property type="entry name" value="MFS_PhT"/>
    <property type="match status" value="1"/>
</dbReference>
<feature type="transmembrane region" description="Helical" evidence="5">
    <location>
        <begin position="129"/>
        <end position="150"/>
    </location>
</feature>
<comment type="subcellular location">
    <subcellularLocation>
        <location evidence="1">Membrane</location>
        <topology evidence="1">Multi-pass membrane protein</topology>
    </subcellularLocation>
</comment>
<dbReference type="InterPro" id="IPR005829">
    <property type="entry name" value="Sugar_transporter_CS"/>
</dbReference>
<reference evidence="7" key="1">
    <citation type="submission" date="2021-06" db="EMBL/GenBank/DDBJ databases">
        <authorList>
            <person name="Kallberg Y."/>
            <person name="Tangrot J."/>
            <person name="Rosling A."/>
        </authorList>
    </citation>
    <scope>NUCLEOTIDE SEQUENCE</scope>
    <source>
        <strain evidence="7">FL130A</strain>
    </source>
</reference>
<accession>A0A9N9I3X8</accession>
<feature type="transmembrane region" description="Helical" evidence="5">
    <location>
        <begin position="256"/>
        <end position="278"/>
    </location>
</feature>
<evidence type="ECO:0000259" key="6">
    <source>
        <dbReference type="PROSITE" id="PS50850"/>
    </source>
</evidence>
<dbReference type="SUPFAM" id="SSF103473">
    <property type="entry name" value="MFS general substrate transporter"/>
    <property type="match status" value="1"/>
</dbReference>
<feature type="transmembrane region" description="Helical" evidence="5">
    <location>
        <begin position="395"/>
        <end position="419"/>
    </location>
</feature>
<dbReference type="PROSITE" id="PS00217">
    <property type="entry name" value="SUGAR_TRANSPORT_2"/>
    <property type="match status" value="1"/>
</dbReference>
<keyword evidence="2 5" id="KW-0812">Transmembrane</keyword>
<comment type="caution">
    <text evidence="7">The sequence shown here is derived from an EMBL/GenBank/DDBJ whole genome shotgun (WGS) entry which is preliminary data.</text>
</comment>
<organism evidence="7 8">
    <name type="scientific">Ambispora leptoticha</name>
    <dbReference type="NCBI Taxonomy" id="144679"/>
    <lineage>
        <taxon>Eukaryota</taxon>
        <taxon>Fungi</taxon>
        <taxon>Fungi incertae sedis</taxon>
        <taxon>Mucoromycota</taxon>
        <taxon>Glomeromycotina</taxon>
        <taxon>Glomeromycetes</taxon>
        <taxon>Archaeosporales</taxon>
        <taxon>Ambisporaceae</taxon>
        <taxon>Ambispora</taxon>
    </lineage>
</organism>
<feature type="transmembrane region" description="Helical" evidence="5">
    <location>
        <begin position="315"/>
        <end position="334"/>
    </location>
</feature>
<evidence type="ECO:0000256" key="4">
    <source>
        <dbReference type="ARBA" id="ARBA00023136"/>
    </source>
</evidence>
<dbReference type="InterPro" id="IPR005828">
    <property type="entry name" value="MFS_sugar_transport-like"/>
</dbReference>
<dbReference type="InterPro" id="IPR020846">
    <property type="entry name" value="MFS_dom"/>
</dbReference>
<evidence type="ECO:0000313" key="8">
    <source>
        <dbReference type="Proteomes" id="UP000789508"/>
    </source>
</evidence>
<feature type="transmembrane region" description="Helical" evidence="5">
    <location>
        <begin position="355"/>
        <end position="375"/>
    </location>
</feature>
<evidence type="ECO:0000256" key="5">
    <source>
        <dbReference type="SAM" id="Phobius"/>
    </source>
</evidence>
<evidence type="ECO:0000256" key="3">
    <source>
        <dbReference type="ARBA" id="ARBA00022989"/>
    </source>
</evidence>
<dbReference type="AlphaFoldDB" id="A0A9N9I3X8"/>
<dbReference type="EMBL" id="CAJVPS010025424">
    <property type="protein sequence ID" value="CAG8718945.1"/>
    <property type="molecule type" value="Genomic_DNA"/>
</dbReference>
<dbReference type="InterPro" id="IPR036259">
    <property type="entry name" value="MFS_trans_sf"/>
</dbReference>
<feature type="domain" description="Major facilitator superfamily (MFS) profile" evidence="6">
    <location>
        <begin position="1"/>
        <end position="423"/>
    </location>
</feature>
<sequence>VGFFTDAYDLFAITLVAEMLGYVYIYDGILPVNIELWLKVSAAVGTLVGQIVFGILADRIGRKRMYGVELWIIIVATIFTTLSGSGPYLNVFGLIIFWRVILGLGVGGDYPLSAIITSEFATKERRGSMMAAVFAMQGFGIFASILVAVITLSAAKNDLYEHKNFDGVDYVWRIILGLDSVELPRSSWEDFKQYFSKWKNAKILLGTCGAWFCIDVAYYGIGLNNTIFFRNALQYKSLPGIITNKHDGNFDAWTPLFHASLGNLIITLLGTIPGYWVSVYFIDRWGRRRIQFMGFAVLTVLFIVFGAAFHQIKDTSIFLFGAMFTLTQFFFNFGPNTTTFVVPGEVFPTRYRSTCYGISAAVGKLGAIFAQIAFYKLKNIGGKTTTDNTEYSANAAFIDKLLLGCAVFMIFGVIFTCFIPETKGKSLEELSNEDQTNFIRQIEN</sequence>
<dbReference type="GO" id="GO:0022857">
    <property type="term" value="F:transmembrane transporter activity"/>
    <property type="evidence" value="ECO:0007669"/>
    <property type="project" value="InterPro"/>
</dbReference>
<dbReference type="Proteomes" id="UP000789508">
    <property type="component" value="Unassembled WGS sequence"/>
</dbReference>
<evidence type="ECO:0000313" key="7">
    <source>
        <dbReference type="EMBL" id="CAG8718945.1"/>
    </source>
</evidence>
<keyword evidence="4 5" id="KW-0472">Membrane</keyword>
<dbReference type="Pfam" id="PF00083">
    <property type="entry name" value="Sugar_tr"/>
    <property type="match status" value="2"/>
</dbReference>
<dbReference type="OrthoDB" id="433512at2759"/>
<name>A0A9N9I3X8_9GLOM</name>
<feature type="transmembrane region" description="Helical" evidence="5">
    <location>
        <begin position="95"/>
        <end position="117"/>
    </location>
</feature>
<dbReference type="PANTHER" id="PTHR24064">
    <property type="entry name" value="SOLUTE CARRIER FAMILY 22 MEMBER"/>
    <property type="match status" value="1"/>
</dbReference>
<protein>
    <submittedName>
        <fullName evidence="7">104_t:CDS:1</fullName>
    </submittedName>
</protein>
<dbReference type="Gene3D" id="1.20.1250.20">
    <property type="entry name" value="MFS general substrate transporter like domains"/>
    <property type="match status" value="1"/>
</dbReference>
<feature type="transmembrane region" description="Helical" evidence="5">
    <location>
        <begin position="200"/>
        <end position="221"/>
    </location>
</feature>
<keyword evidence="8" id="KW-1185">Reference proteome</keyword>
<evidence type="ECO:0000256" key="2">
    <source>
        <dbReference type="ARBA" id="ARBA00022692"/>
    </source>
</evidence>
<gene>
    <name evidence="7" type="ORF">ALEPTO_LOCUS12188</name>
</gene>
<keyword evidence="3 5" id="KW-1133">Transmembrane helix</keyword>
<dbReference type="PROSITE" id="PS00216">
    <property type="entry name" value="SUGAR_TRANSPORT_1"/>
    <property type="match status" value="1"/>
</dbReference>
<feature type="transmembrane region" description="Helical" evidence="5">
    <location>
        <begin position="290"/>
        <end position="309"/>
    </location>
</feature>